<feature type="transmembrane region" description="Helical" evidence="1">
    <location>
        <begin position="581"/>
        <end position="600"/>
    </location>
</feature>
<keyword evidence="1" id="KW-0472">Membrane</keyword>
<organism evidence="3 4">
    <name type="scientific">Spodoptera exempta nucleopolyhedrovirus</name>
    <dbReference type="NCBI Taxonomy" id="1242863"/>
    <lineage>
        <taxon>Viruses</taxon>
        <taxon>Viruses incertae sedis</taxon>
        <taxon>Naldaviricetes</taxon>
        <taxon>Lefavirales</taxon>
        <taxon>Baculoviridae</taxon>
        <taxon>Alphabaculovirus</taxon>
        <taxon>Alphabaculovirus spexemptae</taxon>
    </lineage>
</organism>
<proteinExistence type="predicted"/>
<protein>
    <submittedName>
        <fullName evidence="3">P74</fullName>
    </submittedName>
</protein>
<dbReference type="GO" id="GO:0019058">
    <property type="term" value="P:viral life cycle"/>
    <property type="evidence" value="ECO:0007669"/>
    <property type="project" value="InterPro"/>
</dbReference>
<keyword evidence="1" id="KW-0812">Transmembrane</keyword>
<dbReference type="InterPro" id="IPR007663">
    <property type="entry name" value="Baculo_p74"/>
</dbReference>
<evidence type="ECO:0000313" key="3">
    <source>
        <dbReference type="EMBL" id="QAT90417.1"/>
    </source>
</evidence>
<sequence length="651" mass="73644">MATLTAVDLQNVGIYSTHLHRLRFIPKWRTKLPHILIDYEIRLANNDDFYIPQKLANKAIYVKVTFSKKGCESMTCYPYNETGPIKPDTRMGYTQLSDVSVLYGQPACFHLDRVAATREGSENRVQSPELRYTDAGQCLLIDTLSKLYLNTPYIRSDEHIIKGVDDVPGFNVYNTNDPLFPERVEGSFNNAYCQRFGRSLDSAGGCSLRWWESMIGFVLGDTIYVTLKLLANNIFSDIRNFDFTRPSVNLPRPPTVNTINELQKWRDVRDPTADVDFELKFNEYESIADLGLSEDIIKLIYRAEQGFIRERATAPRNLQFRVATKLGPTSFDSEQDLEYIISQFLEDNALIIGIATSIGFDLLMDGIKALLKKINTTLIPLLKKTLINTSARVTVRILGETYKAVMVQSLNRIAVKTLTAIAKALTRIAIKAASVVGIILIVFSIGDLILGFWDPFGYNNMFPARYPKDLSDAFIAAYFQSINDGSSDLIEFIPEYFSELVDADDDDVITIDSISDSLEYVASLTVNSNGQLLELDDGEQITDFDEVSLVGSALASSALYTHLEFLQYTQRHNDILYDNRPTSVLVPVLFVTGALILMALPRDTNVIALFVIFVLLALYTLVLDSLSYYLQIRRQTSRLKNKWYNNLYDFE</sequence>
<dbReference type="InterPro" id="IPR013613">
    <property type="entry name" value="Baculo_p74_N"/>
</dbReference>
<evidence type="ECO:0000256" key="1">
    <source>
        <dbReference type="SAM" id="Phobius"/>
    </source>
</evidence>
<dbReference type="Proteomes" id="UP000503509">
    <property type="component" value="Genome"/>
</dbReference>
<gene>
    <name evidence="3" type="primary">p74</name>
    <name evidence="3" type="synonym">pif-0</name>
</gene>
<feature type="transmembrane region" description="Helical" evidence="1">
    <location>
        <begin position="432"/>
        <end position="453"/>
    </location>
</feature>
<evidence type="ECO:0000313" key="4">
    <source>
        <dbReference type="Proteomes" id="UP000503509"/>
    </source>
</evidence>
<feature type="domain" description="Baculoviridae p74 N-terminal" evidence="2">
    <location>
        <begin position="5"/>
        <end position="307"/>
    </location>
</feature>
<keyword evidence="4" id="KW-1185">Reference proteome</keyword>
<dbReference type="Pfam" id="PF04583">
    <property type="entry name" value="Baculo_p74"/>
    <property type="match status" value="1"/>
</dbReference>
<dbReference type="Pfam" id="PF08404">
    <property type="entry name" value="Baculo_p74_N"/>
    <property type="match status" value="1"/>
</dbReference>
<evidence type="ECO:0000259" key="2">
    <source>
        <dbReference type="Pfam" id="PF08404"/>
    </source>
</evidence>
<keyword evidence="1" id="KW-1133">Transmembrane helix</keyword>
<dbReference type="EMBL" id="MH717816">
    <property type="protein sequence ID" value="QAT90417.1"/>
    <property type="molecule type" value="Genomic_DNA"/>
</dbReference>
<name>A0A410S7W7_9ABAC</name>
<accession>A0A410S7W7</accession>
<reference evidence="3 4" key="1">
    <citation type="submission" date="2018-08" db="EMBL/GenBank/DDBJ databases">
        <title>Sequence analysis of the African armyworm, Spodoptera exempta nucleopolyhedrovirus.</title>
        <authorList>
            <person name="Escasa S.R."/>
            <person name="Mowery J.D."/>
            <person name="Bauchan G.R."/>
            <person name="Harrison R.L."/>
            <person name="Cory J.S."/>
        </authorList>
    </citation>
    <scope>NUCLEOTIDE SEQUENCE [LARGE SCALE GENOMIC DNA]</scope>
    <source>
        <strain evidence="3 4">244.1</strain>
    </source>
</reference>
<feature type="transmembrane region" description="Helical" evidence="1">
    <location>
        <begin position="606"/>
        <end position="630"/>
    </location>
</feature>